<evidence type="ECO:0000256" key="4">
    <source>
        <dbReference type="ARBA" id="ARBA00022801"/>
    </source>
</evidence>
<dbReference type="OrthoDB" id="6475849at2759"/>
<evidence type="ECO:0000256" key="2">
    <source>
        <dbReference type="ARBA" id="ARBA00022670"/>
    </source>
</evidence>
<dbReference type="Pfam" id="PF05649">
    <property type="entry name" value="Peptidase_M13_N"/>
    <property type="match status" value="2"/>
</dbReference>
<evidence type="ECO:0000313" key="10">
    <source>
        <dbReference type="Proteomes" id="UP001152795"/>
    </source>
</evidence>
<keyword evidence="5" id="KW-0862">Zinc</keyword>
<dbReference type="PANTHER" id="PTHR11733:SF240">
    <property type="entry name" value="GH14155P-RELATED"/>
    <property type="match status" value="1"/>
</dbReference>
<keyword evidence="2" id="KW-0645">Protease</keyword>
<dbReference type="Pfam" id="PF01431">
    <property type="entry name" value="Peptidase_M13"/>
    <property type="match status" value="1"/>
</dbReference>
<dbReference type="InterPro" id="IPR042089">
    <property type="entry name" value="Peptidase_M13_dom_2"/>
</dbReference>
<accession>A0A7D9D6W9</accession>
<feature type="domain" description="Peptidase M13 N-terminal" evidence="8">
    <location>
        <begin position="187"/>
        <end position="300"/>
    </location>
</feature>
<keyword evidence="10" id="KW-1185">Reference proteome</keyword>
<sequence length="577" mass="67459">MVLTRVRKCERRRRNSLKTEFLNPGKTHLIKVEQSGLSLQRQIYFKHPEMVKIYEDYMAKVAVLLGANPKIAKLHMKQVMEFETNLAHITASAEDKADGIYRRMKIKELIHRVPQFPWLQHLKYIFPGAHISKTDVVLATSPKYLRQVTKLIKHTQKRTLSNYLVWQMIRNKERDLTSTDSLVKTAYLQSTDPLLSNYVTWQMIREKVGLLSKPFRKARSDFNNNITGVKDSEDRWRTCTSITNDNMGVPIGSLYIRKYFDDSRVNTTAAMINKILDVFKHRVTYHDWIDNKTTKGILDKKYKVGYAAYVKNRQSLRKRFKLYNFSLEVDPKRFFWNNVNVDKWVRRRLFAKLRKTVDSEKWPMFPQTINAMYQFYENEIVIPAGILRPPFYYTGSVPRSLTYGAIGSIIGHELTHGFDNTGRRFDKNGNIIGEWWHSSALKEFDRRAHCIEEQYSRYKIQNKYPVNGKITLGENIADNGGTKLSYYAYKNWLKENGEEKSLPDLPFNNEQLFFIGYAQEYCGVSHPKTEYISILSEVHAPPRFRVIGTLSNSIPFSKAFNCKPGSSMNPIKKCEVW</sequence>
<dbReference type="Gene3D" id="1.10.1380.10">
    <property type="entry name" value="Neutral endopeptidase , domain2"/>
    <property type="match status" value="1"/>
</dbReference>
<evidence type="ECO:0000259" key="8">
    <source>
        <dbReference type="Pfam" id="PF05649"/>
    </source>
</evidence>
<dbReference type="SUPFAM" id="SSF55486">
    <property type="entry name" value="Metalloproteases ('zincins'), catalytic domain"/>
    <property type="match status" value="2"/>
</dbReference>
<protein>
    <submittedName>
        <fullName evidence="9">Endothelin-converting enzyme 1-like</fullName>
    </submittedName>
</protein>
<reference evidence="9" key="1">
    <citation type="submission" date="2020-04" db="EMBL/GenBank/DDBJ databases">
        <authorList>
            <person name="Alioto T."/>
            <person name="Alioto T."/>
            <person name="Gomez Garrido J."/>
        </authorList>
    </citation>
    <scope>NUCLEOTIDE SEQUENCE</scope>
    <source>
        <strain evidence="9">A484AB</strain>
    </source>
</reference>
<dbReference type="GO" id="GO:0016485">
    <property type="term" value="P:protein processing"/>
    <property type="evidence" value="ECO:0007669"/>
    <property type="project" value="TreeGrafter"/>
</dbReference>
<name>A0A7D9D6W9_PARCT</name>
<gene>
    <name evidence="9" type="ORF">PACLA_8A010067</name>
</gene>
<dbReference type="EMBL" id="CACRXK020000102">
    <property type="protein sequence ID" value="CAB3978301.1"/>
    <property type="molecule type" value="Genomic_DNA"/>
</dbReference>
<dbReference type="AlphaFoldDB" id="A0A7D9D6W9"/>
<dbReference type="Gene3D" id="3.40.390.10">
    <property type="entry name" value="Collagenase (Catalytic Domain)"/>
    <property type="match status" value="1"/>
</dbReference>
<comment type="caution">
    <text evidence="9">The sequence shown here is derived from an EMBL/GenBank/DDBJ whole genome shotgun (WGS) entry which is preliminary data.</text>
</comment>
<feature type="domain" description="Peptidase M13 N-terminal" evidence="8">
    <location>
        <begin position="19"/>
        <end position="171"/>
    </location>
</feature>
<keyword evidence="4" id="KW-0378">Hydrolase</keyword>
<dbReference type="PANTHER" id="PTHR11733">
    <property type="entry name" value="ZINC METALLOPROTEASE FAMILY M13 NEPRILYSIN-RELATED"/>
    <property type="match status" value="1"/>
</dbReference>
<proteinExistence type="predicted"/>
<dbReference type="GO" id="GO:0005886">
    <property type="term" value="C:plasma membrane"/>
    <property type="evidence" value="ECO:0007669"/>
    <property type="project" value="TreeGrafter"/>
</dbReference>
<keyword evidence="6" id="KW-0482">Metalloprotease</keyword>
<evidence type="ECO:0000256" key="1">
    <source>
        <dbReference type="ARBA" id="ARBA00001947"/>
    </source>
</evidence>
<evidence type="ECO:0000256" key="5">
    <source>
        <dbReference type="ARBA" id="ARBA00022833"/>
    </source>
</evidence>
<dbReference type="InterPro" id="IPR024079">
    <property type="entry name" value="MetalloPept_cat_dom_sf"/>
</dbReference>
<dbReference type="Proteomes" id="UP001152795">
    <property type="component" value="Unassembled WGS sequence"/>
</dbReference>
<organism evidence="9 10">
    <name type="scientific">Paramuricea clavata</name>
    <name type="common">Red gorgonian</name>
    <name type="synonym">Violescent sea-whip</name>
    <dbReference type="NCBI Taxonomy" id="317549"/>
    <lineage>
        <taxon>Eukaryota</taxon>
        <taxon>Metazoa</taxon>
        <taxon>Cnidaria</taxon>
        <taxon>Anthozoa</taxon>
        <taxon>Octocorallia</taxon>
        <taxon>Malacalcyonacea</taxon>
        <taxon>Plexauridae</taxon>
        <taxon>Paramuricea</taxon>
    </lineage>
</organism>
<evidence type="ECO:0000259" key="7">
    <source>
        <dbReference type="Pfam" id="PF01431"/>
    </source>
</evidence>
<evidence type="ECO:0000256" key="6">
    <source>
        <dbReference type="ARBA" id="ARBA00023049"/>
    </source>
</evidence>
<comment type="cofactor">
    <cofactor evidence="1">
        <name>Zn(2+)</name>
        <dbReference type="ChEBI" id="CHEBI:29105"/>
    </cofactor>
</comment>
<dbReference type="GO" id="GO:0004222">
    <property type="term" value="F:metalloendopeptidase activity"/>
    <property type="evidence" value="ECO:0007669"/>
    <property type="project" value="InterPro"/>
</dbReference>
<feature type="domain" description="Peptidase M13 C-terminal" evidence="7">
    <location>
        <begin position="370"/>
        <end position="576"/>
    </location>
</feature>
<dbReference type="CDD" id="cd08662">
    <property type="entry name" value="M13"/>
    <property type="match status" value="1"/>
</dbReference>
<dbReference type="GO" id="GO:0046872">
    <property type="term" value="F:metal ion binding"/>
    <property type="evidence" value="ECO:0007669"/>
    <property type="project" value="UniProtKB-KW"/>
</dbReference>
<keyword evidence="3" id="KW-0479">Metal-binding</keyword>
<dbReference type="InterPro" id="IPR008753">
    <property type="entry name" value="Peptidase_M13_N"/>
</dbReference>
<dbReference type="InterPro" id="IPR018497">
    <property type="entry name" value="Peptidase_M13_C"/>
</dbReference>
<evidence type="ECO:0000256" key="3">
    <source>
        <dbReference type="ARBA" id="ARBA00022723"/>
    </source>
</evidence>
<dbReference type="InterPro" id="IPR000718">
    <property type="entry name" value="Peptidase_M13"/>
</dbReference>
<evidence type="ECO:0000313" key="9">
    <source>
        <dbReference type="EMBL" id="CAB3978301.1"/>
    </source>
</evidence>
<dbReference type="PROSITE" id="PS51885">
    <property type="entry name" value="NEPRILYSIN"/>
    <property type="match status" value="1"/>
</dbReference>
<dbReference type="PRINTS" id="PR00786">
    <property type="entry name" value="NEPRILYSIN"/>
</dbReference>